<dbReference type="InterPro" id="IPR036388">
    <property type="entry name" value="WH-like_DNA-bd_sf"/>
</dbReference>
<dbReference type="SUPFAM" id="SSF53850">
    <property type="entry name" value="Periplasmic binding protein-like II"/>
    <property type="match status" value="1"/>
</dbReference>
<dbReference type="SUPFAM" id="SSF46785">
    <property type="entry name" value="Winged helix' DNA-binding domain"/>
    <property type="match status" value="1"/>
</dbReference>
<name>A0ABQ4QYR4_9HYPH</name>
<comment type="similarity">
    <text evidence="1">Belongs to the LysR transcriptional regulatory family.</text>
</comment>
<gene>
    <name evidence="6" type="primary">hdfR_2</name>
    <name evidence="6" type="ORF">OPKNFCMD_2525</name>
</gene>
<keyword evidence="4" id="KW-0804">Transcription</keyword>
<dbReference type="PROSITE" id="PS50931">
    <property type="entry name" value="HTH_LYSR"/>
    <property type="match status" value="1"/>
</dbReference>
<evidence type="ECO:0000256" key="3">
    <source>
        <dbReference type="ARBA" id="ARBA00023125"/>
    </source>
</evidence>
<dbReference type="Pfam" id="PF00126">
    <property type="entry name" value="HTH_1"/>
    <property type="match status" value="1"/>
</dbReference>
<accession>A0ABQ4QYR4</accession>
<sequence>MAPNPLHDLRALRVFVAVTETGTMSAAASRIGLTQSAVSHSVRQLETSLGVPLMLRTQRPLRLTAAGDMLRQRAIRLLEEADHLPHAVRDAAGAATPEVRLGLVDSFAATVGPSLIKQFMDRATQLAVLCGLSPDHGDALMSGRVDMIVTSDALDEVEGLERHRLLRESFVVVTPRGMPLPADDEAAAMIEALALVRPLIRYSARSHMGAQIDVHLRRLGVRVPRRLEFDTADTLVAMVASGVGWAISTPLCLLQGRAHLAGVQVSPLPAPGFSRQLVLVSRAGAIGSLPGRLAAQARQILAAETRGELAALVPELADGLVVGTPDCPAAATGDPSRKEKTR</sequence>
<reference evidence="6" key="1">
    <citation type="journal article" date="2021" name="Front. Microbiol.">
        <title>Comprehensive Comparative Genomics and Phenotyping of Methylobacterium Species.</title>
        <authorList>
            <person name="Alessa O."/>
            <person name="Ogura Y."/>
            <person name="Fujitani Y."/>
            <person name="Takami H."/>
            <person name="Hayashi T."/>
            <person name="Sahin N."/>
            <person name="Tani A."/>
        </authorList>
    </citation>
    <scope>NUCLEOTIDE SEQUENCE</scope>
    <source>
        <strain evidence="6">KCTC 52305</strain>
    </source>
</reference>
<dbReference type="InterPro" id="IPR005119">
    <property type="entry name" value="LysR_subst-bd"/>
</dbReference>
<proteinExistence type="inferred from homology"/>
<organism evidence="6 7">
    <name type="scientific">Methylobacterium crusticola</name>
    <dbReference type="NCBI Taxonomy" id="1697972"/>
    <lineage>
        <taxon>Bacteria</taxon>
        <taxon>Pseudomonadati</taxon>
        <taxon>Pseudomonadota</taxon>
        <taxon>Alphaproteobacteria</taxon>
        <taxon>Hyphomicrobiales</taxon>
        <taxon>Methylobacteriaceae</taxon>
        <taxon>Methylobacterium</taxon>
    </lineage>
</organism>
<keyword evidence="3" id="KW-0238">DNA-binding</keyword>
<dbReference type="InterPro" id="IPR000847">
    <property type="entry name" value="LysR_HTH_N"/>
</dbReference>
<reference evidence="6" key="2">
    <citation type="submission" date="2021-08" db="EMBL/GenBank/DDBJ databases">
        <authorList>
            <person name="Tani A."/>
            <person name="Ola A."/>
            <person name="Ogura Y."/>
            <person name="Katsura K."/>
            <person name="Hayashi T."/>
        </authorList>
    </citation>
    <scope>NUCLEOTIDE SEQUENCE</scope>
    <source>
        <strain evidence="6">KCTC 52305</strain>
    </source>
</reference>
<evidence type="ECO:0000259" key="5">
    <source>
        <dbReference type="PROSITE" id="PS50931"/>
    </source>
</evidence>
<feature type="domain" description="HTH lysR-type" evidence="5">
    <location>
        <begin position="7"/>
        <end position="64"/>
    </location>
</feature>
<evidence type="ECO:0000256" key="1">
    <source>
        <dbReference type="ARBA" id="ARBA00009437"/>
    </source>
</evidence>
<comment type="caution">
    <text evidence="6">The sequence shown here is derived from an EMBL/GenBank/DDBJ whole genome shotgun (WGS) entry which is preliminary data.</text>
</comment>
<dbReference type="Pfam" id="PF03466">
    <property type="entry name" value="LysR_substrate"/>
    <property type="match status" value="1"/>
</dbReference>
<dbReference type="PANTHER" id="PTHR30419">
    <property type="entry name" value="HTH-TYPE TRANSCRIPTIONAL REGULATOR YBHD"/>
    <property type="match status" value="1"/>
</dbReference>
<dbReference type="InterPro" id="IPR050950">
    <property type="entry name" value="HTH-type_LysR_regulators"/>
</dbReference>
<dbReference type="Proteomes" id="UP001055167">
    <property type="component" value="Unassembled WGS sequence"/>
</dbReference>
<dbReference type="Gene3D" id="1.10.10.10">
    <property type="entry name" value="Winged helix-like DNA-binding domain superfamily/Winged helix DNA-binding domain"/>
    <property type="match status" value="1"/>
</dbReference>
<dbReference type="Gene3D" id="3.40.190.10">
    <property type="entry name" value="Periplasmic binding protein-like II"/>
    <property type="match status" value="2"/>
</dbReference>
<dbReference type="EMBL" id="BPQH01000007">
    <property type="protein sequence ID" value="GJD49791.1"/>
    <property type="molecule type" value="Genomic_DNA"/>
</dbReference>
<dbReference type="CDD" id="cd05466">
    <property type="entry name" value="PBP2_LTTR_substrate"/>
    <property type="match status" value="1"/>
</dbReference>
<protein>
    <submittedName>
        <fullName evidence="6">HTH-type transcriptional regulator HdfR</fullName>
    </submittedName>
</protein>
<dbReference type="PRINTS" id="PR00039">
    <property type="entry name" value="HTHLYSR"/>
</dbReference>
<evidence type="ECO:0000313" key="6">
    <source>
        <dbReference type="EMBL" id="GJD49791.1"/>
    </source>
</evidence>
<keyword evidence="7" id="KW-1185">Reference proteome</keyword>
<keyword evidence="2" id="KW-0805">Transcription regulation</keyword>
<evidence type="ECO:0000313" key="7">
    <source>
        <dbReference type="Proteomes" id="UP001055167"/>
    </source>
</evidence>
<evidence type="ECO:0000256" key="4">
    <source>
        <dbReference type="ARBA" id="ARBA00023163"/>
    </source>
</evidence>
<evidence type="ECO:0000256" key="2">
    <source>
        <dbReference type="ARBA" id="ARBA00023015"/>
    </source>
</evidence>
<dbReference type="InterPro" id="IPR036390">
    <property type="entry name" value="WH_DNA-bd_sf"/>
</dbReference>